<dbReference type="GO" id="GO:0033499">
    <property type="term" value="P:galactose catabolic process via UDP-galactose, Leloir pathway"/>
    <property type="evidence" value="ECO:0007669"/>
    <property type="project" value="TreeGrafter"/>
</dbReference>
<comment type="catalytic activity">
    <reaction evidence="5">
        <text>alpha-D-glucose = beta-D-glucose</text>
        <dbReference type="Rhea" id="RHEA:10264"/>
        <dbReference type="ChEBI" id="CHEBI:15903"/>
        <dbReference type="ChEBI" id="CHEBI:17925"/>
        <dbReference type="EC" id="5.1.3.3"/>
    </reaction>
</comment>
<feature type="active site" description="Proton acceptor" evidence="6">
    <location>
        <position position="327"/>
    </location>
</feature>
<reference evidence="10 11" key="1">
    <citation type="submission" date="2020-08" db="EMBL/GenBank/DDBJ databases">
        <title>Genomic Encyclopedia of Type Strains, Phase IV (KMG-IV): sequencing the most valuable type-strain genomes for metagenomic binning, comparative biology and taxonomic classification.</title>
        <authorList>
            <person name="Goeker M."/>
        </authorList>
    </citation>
    <scope>NUCLEOTIDE SEQUENCE [LARGE SCALE GENOMIC DNA]</scope>
    <source>
        <strain evidence="10 11">DSM 101791</strain>
    </source>
</reference>
<dbReference type="GO" id="GO:0030246">
    <property type="term" value="F:carbohydrate binding"/>
    <property type="evidence" value="ECO:0007669"/>
    <property type="project" value="InterPro"/>
</dbReference>
<comment type="similarity">
    <text evidence="2 5">Belongs to the aldose epimerase family.</text>
</comment>
<feature type="binding site" evidence="7">
    <location>
        <position position="263"/>
    </location>
    <ligand>
        <name>beta-D-galactose</name>
        <dbReference type="ChEBI" id="CHEBI:27667"/>
    </ligand>
</feature>
<dbReference type="EMBL" id="JACHFN010000006">
    <property type="protein sequence ID" value="MBB5234547.1"/>
    <property type="molecule type" value="Genomic_DNA"/>
</dbReference>
<dbReference type="GO" id="GO:0005737">
    <property type="term" value="C:cytoplasm"/>
    <property type="evidence" value="ECO:0007669"/>
    <property type="project" value="TreeGrafter"/>
</dbReference>
<protein>
    <recommendedName>
        <fullName evidence="5">Aldose 1-epimerase</fullName>
        <ecNumber evidence="5">5.1.3.3</ecNumber>
    </recommendedName>
</protein>
<evidence type="ECO:0000256" key="1">
    <source>
        <dbReference type="ARBA" id="ARBA00005028"/>
    </source>
</evidence>
<dbReference type="InterPro" id="IPR014718">
    <property type="entry name" value="GH-type_carb-bd"/>
</dbReference>
<evidence type="ECO:0000256" key="3">
    <source>
        <dbReference type="ARBA" id="ARBA00023235"/>
    </source>
</evidence>
<evidence type="ECO:0000256" key="7">
    <source>
        <dbReference type="PIRSR" id="PIRSR005096-2"/>
    </source>
</evidence>
<evidence type="ECO:0000256" key="6">
    <source>
        <dbReference type="PIRSR" id="PIRSR005096-1"/>
    </source>
</evidence>
<comment type="pathway">
    <text evidence="1 5">Carbohydrate metabolism; hexose metabolism.</text>
</comment>
<dbReference type="EC" id="5.1.3.3" evidence="5"/>
<name>A0A7W8LQE9_9DEIO</name>
<dbReference type="Pfam" id="PF01263">
    <property type="entry name" value="Aldose_epim"/>
    <property type="match status" value="1"/>
</dbReference>
<evidence type="ECO:0000256" key="4">
    <source>
        <dbReference type="ARBA" id="ARBA00023277"/>
    </source>
</evidence>
<comment type="caution">
    <text evidence="10">The sequence shown here is derived from an EMBL/GenBank/DDBJ whole genome shotgun (WGS) entry which is preliminary data.</text>
</comment>
<keyword evidence="4 5" id="KW-0119">Carbohydrate metabolism</keyword>
<feature type="binding site" evidence="8">
    <location>
        <begin position="91"/>
        <end position="92"/>
    </location>
    <ligand>
        <name>beta-D-galactose</name>
        <dbReference type="ChEBI" id="CHEBI:27667"/>
    </ligand>
</feature>
<evidence type="ECO:0000313" key="10">
    <source>
        <dbReference type="EMBL" id="MBB5234547.1"/>
    </source>
</evidence>
<proteinExistence type="inferred from homology"/>
<evidence type="ECO:0000256" key="5">
    <source>
        <dbReference type="PIRNR" id="PIRNR005096"/>
    </source>
</evidence>
<feature type="region of interest" description="Disordered" evidence="9">
    <location>
        <begin position="1"/>
        <end position="21"/>
    </location>
</feature>
<dbReference type="GO" id="GO:0004034">
    <property type="term" value="F:aldose 1-epimerase activity"/>
    <property type="evidence" value="ECO:0007669"/>
    <property type="project" value="UniProtKB-EC"/>
</dbReference>
<evidence type="ECO:0000256" key="8">
    <source>
        <dbReference type="PIRSR" id="PIRSR005096-3"/>
    </source>
</evidence>
<dbReference type="GO" id="GO:0006006">
    <property type="term" value="P:glucose metabolic process"/>
    <property type="evidence" value="ECO:0007669"/>
    <property type="project" value="TreeGrafter"/>
</dbReference>
<gene>
    <name evidence="10" type="ORF">HNQ09_001985</name>
</gene>
<feature type="binding site" evidence="8">
    <location>
        <begin position="191"/>
        <end position="193"/>
    </location>
    <ligand>
        <name>beta-D-galactose</name>
        <dbReference type="ChEBI" id="CHEBI:27667"/>
    </ligand>
</feature>
<dbReference type="InterPro" id="IPR047215">
    <property type="entry name" value="Galactose_mutarotase-like"/>
</dbReference>
<dbReference type="Gene3D" id="2.70.98.10">
    <property type="match status" value="1"/>
</dbReference>
<feature type="active site" description="Proton donor" evidence="6">
    <location>
        <position position="191"/>
    </location>
</feature>
<evidence type="ECO:0000256" key="9">
    <source>
        <dbReference type="SAM" id="MobiDB-lite"/>
    </source>
</evidence>
<keyword evidence="11" id="KW-1185">Reference proteome</keyword>
<evidence type="ECO:0000256" key="2">
    <source>
        <dbReference type="ARBA" id="ARBA00006206"/>
    </source>
</evidence>
<dbReference type="InterPro" id="IPR011013">
    <property type="entry name" value="Gal_mutarotase_sf_dom"/>
</dbReference>
<dbReference type="SUPFAM" id="SSF74650">
    <property type="entry name" value="Galactose mutarotase-like"/>
    <property type="match status" value="1"/>
</dbReference>
<dbReference type="AlphaFoldDB" id="A0A7W8LQE9"/>
<dbReference type="InterPro" id="IPR008183">
    <property type="entry name" value="Aldose_1/G6P_1-epimerase"/>
</dbReference>
<dbReference type="RefSeq" id="WP_184028516.1">
    <property type="nucleotide sequence ID" value="NZ_JACHFN010000006.1"/>
</dbReference>
<dbReference type="PIRSF" id="PIRSF005096">
    <property type="entry name" value="GALM"/>
    <property type="match status" value="1"/>
</dbReference>
<keyword evidence="3 5" id="KW-0413">Isomerase</keyword>
<dbReference type="NCBIfam" id="NF008277">
    <property type="entry name" value="PRK11055.1"/>
    <property type="match status" value="1"/>
</dbReference>
<sequence length="362" mass="39370">MSGHEREGAGTATQQFWGRAPEGEDVQRCTLSLPGGLRAELSSYGAVLVRLLAPDREGRLEDVVLGHDTLEPYTDRARSPYFGATVGRCANRIAHGRFSLRGRSYALAQNNGPNALHGGERGFDQRVWASRVFVGPDGPAAEFTRFSPDGEEGYPGTLAVQVTYTLTAQRALQIDYQALTDAPTPVNLTHHSYWNLTGDPRRTILDHELTVFADQITPVGASLIPTGAFQEVAGTPFDFRLPRRVGEQIGADDEQLRVAGGYDHNFVLRGGTELKPAATLHDPVSGRELRVLTTEPGLQVYSGNFLDGTVRGKGGAAYGHRSALCLEPQHFPDSPNQPHFPSVILDPGQRLTSRTVYAFGIR</sequence>
<dbReference type="UniPathway" id="UPA00242"/>
<dbReference type="InterPro" id="IPR015443">
    <property type="entry name" value="Aldose_1-epimerase"/>
</dbReference>
<dbReference type="PANTHER" id="PTHR10091">
    <property type="entry name" value="ALDOSE-1-EPIMERASE"/>
    <property type="match status" value="1"/>
</dbReference>
<dbReference type="Proteomes" id="UP000525389">
    <property type="component" value="Unassembled WGS sequence"/>
</dbReference>
<accession>A0A7W8LQE9</accession>
<dbReference type="CDD" id="cd09019">
    <property type="entry name" value="galactose_mutarotase_like"/>
    <property type="match status" value="1"/>
</dbReference>
<organism evidence="10 11">
    <name type="scientific">Deinococcus budaensis</name>
    <dbReference type="NCBI Taxonomy" id="1665626"/>
    <lineage>
        <taxon>Bacteria</taxon>
        <taxon>Thermotogati</taxon>
        <taxon>Deinococcota</taxon>
        <taxon>Deinococci</taxon>
        <taxon>Deinococcales</taxon>
        <taxon>Deinococcaceae</taxon>
        <taxon>Deinococcus</taxon>
    </lineage>
</organism>
<dbReference type="PANTHER" id="PTHR10091:SF0">
    <property type="entry name" value="GALACTOSE MUTAROTASE"/>
    <property type="match status" value="1"/>
</dbReference>
<evidence type="ECO:0000313" key="11">
    <source>
        <dbReference type="Proteomes" id="UP000525389"/>
    </source>
</evidence>